<dbReference type="GO" id="GO:0003677">
    <property type="term" value="F:DNA binding"/>
    <property type="evidence" value="ECO:0007669"/>
    <property type="project" value="UniProtKB-KW"/>
</dbReference>
<dbReference type="InterPro" id="IPR036390">
    <property type="entry name" value="WH_DNA-bd_sf"/>
</dbReference>
<dbReference type="EMBL" id="VEWN01000010">
    <property type="protein sequence ID" value="KAA1054441.1"/>
    <property type="molecule type" value="Genomic_DNA"/>
</dbReference>
<dbReference type="InterPro" id="IPR036388">
    <property type="entry name" value="WH-like_DNA-bd_sf"/>
</dbReference>
<evidence type="ECO:0000256" key="1">
    <source>
        <dbReference type="ARBA" id="ARBA00023125"/>
    </source>
</evidence>
<gene>
    <name evidence="4" type="ORF">FH063_006697</name>
</gene>
<protein>
    <recommendedName>
        <fullName evidence="6">AAA+ ATPase domain-containing protein</fullName>
    </recommendedName>
</protein>
<dbReference type="Gene3D" id="3.40.50.300">
    <property type="entry name" value="P-loop containing nucleotide triphosphate hydrolases"/>
    <property type="match status" value="1"/>
</dbReference>
<dbReference type="Proteomes" id="UP000325333">
    <property type="component" value="Unassembled WGS sequence"/>
</dbReference>
<dbReference type="PRINTS" id="PR01874">
    <property type="entry name" value="DNAREPAIRADA"/>
</dbReference>
<reference evidence="4 5" key="1">
    <citation type="submission" date="2019-07" db="EMBL/GenBank/DDBJ databases">
        <title>Genome sequencing of the stress-tolerant strain Azospirillum brasilense Az19.</title>
        <authorList>
            <person name="Maroniche G.A."/>
            <person name="Garcia J.E."/>
            <person name="Pagnussat L."/>
            <person name="Amenta M."/>
            <person name="Creus C.M."/>
        </authorList>
    </citation>
    <scope>NUCLEOTIDE SEQUENCE [LARGE SCALE GENOMIC DNA]</scope>
    <source>
        <strain evidence="4 5">Az19</strain>
    </source>
</reference>
<dbReference type="SUPFAM" id="SSF46785">
    <property type="entry name" value="Winged helix' DNA-binding domain"/>
    <property type="match status" value="1"/>
</dbReference>
<feature type="domain" description="HTH arsR-type" evidence="3">
    <location>
        <begin position="684"/>
        <end position="752"/>
    </location>
</feature>
<sequence length="753" mass="83584">MTWNAASTWRSNHAPIGQEDVFSLAIWLKLSVGLGLQHLKLERAHIVSHDAREAVYRLGPVCIRRHWRRPSMYGDPIPPGSWEVRAPNGVLRSCGRAPLELAAFLRSLPVWAAPQDVAFQREIAAQFSPNASRQETTLEVARRLGMDAENPTIRLDPARPGWSQAEFASKSSPGIDLFADHPHTPWPGKNIGWPPFVGVPHTVYCLRDEWGRLQQLIAEWTVESTGSRRQPLTLSFTLCQKDDDPPDQAWCVLRTSKRVCPFNLDQALRHSAAAVVVADDLALANRLNERLCPESGAPAAVAVAWPKAVAGTRPEHTNWRVLAGRDALVLTWRSEEGVRDAFDVHDELLTAGVSRVTFRLLEPSSAQSVWDPGSWLPTRTIGVDELRDIAVAEFGMHHADGEPRVDAWRFGDPLPRVSSEYLLDGLVMPGQVVLLYGPAGVGKTQFATVLSTLVAGGLALLGDRLRAPLPRRVLFIGTEMELAIAHRFEAVWASIGTIDVTPPISLYPPPGGGPAEFNLMSDEAWRALDPLVEEADLVVIDHLTNATNGRNDEPRWRQIKGRLEPLKRRGKAVLLLHHAGKDGKQRGTSQIEADVDVVLRLEALPDARNGVRVMFEKHRDDATYGKSMAPFRLYWERDEKSGRSRWWTGLEEDEKPKPWVACPIPAESRLDETALAGFENRSGVILRCLAERHLRGRPGAAISEIAETLQMSESTARSELKTLESAGMVLKEGKGRGTRYRLSETAVKEFILR</sequence>
<dbReference type="CDD" id="cd00090">
    <property type="entry name" value="HTH_ARSR"/>
    <property type="match status" value="1"/>
</dbReference>
<evidence type="ECO:0000259" key="3">
    <source>
        <dbReference type="SMART" id="SM00418"/>
    </source>
</evidence>
<evidence type="ECO:0000313" key="5">
    <source>
        <dbReference type="Proteomes" id="UP000325333"/>
    </source>
</evidence>
<dbReference type="InterPro" id="IPR001845">
    <property type="entry name" value="HTH_ArsR_DNA-bd_dom"/>
</dbReference>
<accession>A0A5B0KR64</accession>
<dbReference type="SMART" id="SM00382">
    <property type="entry name" value="AAA"/>
    <property type="match status" value="1"/>
</dbReference>
<organism evidence="4 5">
    <name type="scientific">Azospirillum argentinense</name>
    <dbReference type="NCBI Taxonomy" id="2970906"/>
    <lineage>
        <taxon>Bacteria</taxon>
        <taxon>Pseudomonadati</taxon>
        <taxon>Pseudomonadota</taxon>
        <taxon>Alphaproteobacteria</taxon>
        <taxon>Rhodospirillales</taxon>
        <taxon>Azospirillaceae</taxon>
        <taxon>Azospirillum</taxon>
    </lineage>
</organism>
<dbReference type="InterPro" id="IPR003593">
    <property type="entry name" value="AAA+_ATPase"/>
</dbReference>
<proteinExistence type="predicted"/>
<dbReference type="InterPro" id="IPR011991">
    <property type="entry name" value="ArsR-like_HTH"/>
</dbReference>
<keyword evidence="1" id="KW-0238">DNA-binding</keyword>
<dbReference type="GO" id="GO:0003700">
    <property type="term" value="F:DNA-binding transcription factor activity"/>
    <property type="evidence" value="ECO:0007669"/>
    <property type="project" value="InterPro"/>
</dbReference>
<evidence type="ECO:0000313" key="4">
    <source>
        <dbReference type="EMBL" id="KAA1054441.1"/>
    </source>
</evidence>
<dbReference type="AlphaFoldDB" id="A0A5B0KR64"/>
<evidence type="ECO:0008006" key="6">
    <source>
        <dbReference type="Google" id="ProtNLM"/>
    </source>
</evidence>
<comment type="caution">
    <text evidence="4">The sequence shown here is derived from an EMBL/GenBank/DDBJ whole genome shotgun (WGS) entry which is preliminary data.</text>
</comment>
<evidence type="ECO:0000259" key="2">
    <source>
        <dbReference type="SMART" id="SM00382"/>
    </source>
</evidence>
<dbReference type="SUPFAM" id="SSF52540">
    <property type="entry name" value="P-loop containing nucleoside triphosphate hydrolases"/>
    <property type="match status" value="1"/>
</dbReference>
<feature type="domain" description="AAA+ ATPase" evidence="2">
    <location>
        <begin position="429"/>
        <end position="639"/>
    </location>
</feature>
<dbReference type="SMART" id="SM00418">
    <property type="entry name" value="HTH_ARSR"/>
    <property type="match status" value="1"/>
</dbReference>
<name>A0A5B0KR64_9PROT</name>
<dbReference type="InterPro" id="IPR027417">
    <property type="entry name" value="P-loop_NTPase"/>
</dbReference>
<dbReference type="Pfam" id="PF13481">
    <property type="entry name" value="AAA_25"/>
    <property type="match status" value="1"/>
</dbReference>
<dbReference type="Gene3D" id="1.10.10.10">
    <property type="entry name" value="Winged helix-like DNA-binding domain superfamily/Winged helix DNA-binding domain"/>
    <property type="match status" value="1"/>
</dbReference>